<organism evidence="2 3">
    <name type="scientific">Microbacterium laevaniformans</name>
    <dbReference type="NCBI Taxonomy" id="36807"/>
    <lineage>
        <taxon>Bacteria</taxon>
        <taxon>Bacillati</taxon>
        <taxon>Actinomycetota</taxon>
        <taxon>Actinomycetes</taxon>
        <taxon>Micrococcales</taxon>
        <taxon>Microbacteriaceae</taxon>
        <taxon>Microbacterium</taxon>
    </lineage>
</organism>
<gene>
    <name evidence="2" type="ORF">Mlaev_02037</name>
</gene>
<dbReference type="GO" id="GO:0003677">
    <property type="term" value="F:DNA binding"/>
    <property type="evidence" value="ECO:0007669"/>
    <property type="project" value="InterPro"/>
</dbReference>
<evidence type="ECO:0000259" key="1">
    <source>
        <dbReference type="SMART" id="SM00530"/>
    </source>
</evidence>
<dbReference type="SUPFAM" id="SSF47413">
    <property type="entry name" value="lambda repressor-like DNA-binding domains"/>
    <property type="match status" value="1"/>
</dbReference>
<dbReference type="Pfam" id="PF17765">
    <property type="entry name" value="MLTR_LBD"/>
    <property type="match status" value="1"/>
</dbReference>
<dbReference type="InterPro" id="IPR001387">
    <property type="entry name" value="Cro/C1-type_HTH"/>
</dbReference>
<dbReference type="SMART" id="SM00530">
    <property type="entry name" value="HTH_XRE"/>
    <property type="match status" value="1"/>
</dbReference>
<dbReference type="InterPro" id="IPR041413">
    <property type="entry name" value="MLTR_LBD"/>
</dbReference>
<name>A0A150HEB5_9MICO</name>
<dbReference type="CDD" id="cd00093">
    <property type="entry name" value="HTH_XRE"/>
    <property type="match status" value="1"/>
</dbReference>
<evidence type="ECO:0000313" key="2">
    <source>
        <dbReference type="EMBL" id="KXZ59960.1"/>
    </source>
</evidence>
<dbReference type="STRING" id="36807.Mlaev_02037"/>
<dbReference type="Proteomes" id="UP000075357">
    <property type="component" value="Unassembled WGS sequence"/>
</dbReference>
<dbReference type="RefSeq" id="WP_061683299.1">
    <property type="nucleotide sequence ID" value="NZ_LRAD01000041.1"/>
</dbReference>
<evidence type="ECO:0000313" key="3">
    <source>
        <dbReference type="Proteomes" id="UP000075357"/>
    </source>
</evidence>
<dbReference type="InterPro" id="IPR010982">
    <property type="entry name" value="Lambda_DNA-bd_dom_sf"/>
</dbReference>
<feature type="domain" description="HTH cro/C1-type" evidence="1">
    <location>
        <begin position="20"/>
        <end position="92"/>
    </location>
</feature>
<dbReference type="AlphaFoldDB" id="A0A150HEB5"/>
<proteinExistence type="predicted"/>
<reference evidence="2 3" key="1">
    <citation type="submission" date="2016-01" db="EMBL/GenBank/DDBJ databases">
        <title>Draft genome sequences of Microbacterium laevaniformans LCDC 91-0039 and the type strain of Microbacterium hominis LCDC 84-209.</title>
        <authorList>
            <person name="Bernier A.-M."/>
            <person name="Bernard K."/>
        </authorList>
    </citation>
    <scope>NUCLEOTIDE SEQUENCE [LARGE SCALE GENOMIC DNA]</scope>
    <source>
        <strain evidence="2 3">LCDC 91-0039</strain>
    </source>
</reference>
<dbReference type="Gene3D" id="1.10.260.40">
    <property type="entry name" value="lambda repressor-like DNA-binding domains"/>
    <property type="match status" value="1"/>
</dbReference>
<dbReference type="Pfam" id="PF13560">
    <property type="entry name" value="HTH_31"/>
    <property type="match status" value="1"/>
</dbReference>
<dbReference type="EMBL" id="LRAD01000041">
    <property type="protein sequence ID" value="KXZ59960.1"/>
    <property type="molecule type" value="Genomic_DNA"/>
</dbReference>
<protein>
    <recommendedName>
        <fullName evidence="1">HTH cro/C1-type domain-containing protein</fullName>
    </recommendedName>
</protein>
<accession>A0A150HEB5</accession>
<comment type="caution">
    <text evidence="2">The sequence shown here is derived from an EMBL/GenBank/DDBJ whole genome shotgun (WGS) entry which is preliminary data.</text>
</comment>
<dbReference type="Gene3D" id="3.30.450.180">
    <property type="match status" value="1"/>
</dbReference>
<sequence>MSEDGARDDGRQQRQELGSFLRRQRERLDRTAYGLPPAGRGRAVGLRREEVSYLSGVSVTWYTWLEQGRDINPSRQVLDAVATTLRLTDAEHDYVLSLVGLAPRPATRADAVDIAPAQVQRFLDALDEHPAYALAPDWGIAGWNKAYERLYPGVATTAGENRNLLWLVFTDPSVRSLLDDWDDTSRRFLAEFRAEAGPRLSDPRYRDLISRLRAASVDFDTRWNEHGVGGFVSRERVFRHPELGRLVFEHHQLRPSDHLDLQLVVYVADAETRRRFARTKD</sequence>
<keyword evidence="3" id="KW-1185">Reference proteome</keyword>
<dbReference type="PANTHER" id="PTHR35010:SF2">
    <property type="entry name" value="BLL4672 PROTEIN"/>
    <property type="match status" value="1"/>
</dbReference>
<dbReference type="PANTHER" id="PTHR35010">
    <property type="entry name" value="BLL4672 PROTEIN-RELATED"/>
    <property type="match status" value="1"/>
</dbReference>
<dbReference type="PATRIC" id="fig|36807.3.peg.2064"/>